<evidence type="ECO:0008006" key="3">
    <source>
        <dbReference type="Google" id="ProtNLM"/>
    </source>
</evidence>
<dbReference type="PATRIC" id="fig|1423760.3.peg.1777"/>
<dbReference type="EMBL" id="AZFK01000044">
    <property type="protein sequence ID" value="KRL89597.1"/>
    <property type="molecule type" value="Genomic_DNA"/>
</dbReference>
<comment type="caution">
    <text evidence="1">The sequence shown here is derived from an EMBL/GenBank/DDBJ whole genome shotgun (WGS) entry which is preliminary data.</text>
</comment>
<name>A0A0R1U8E4_9LACO</name>
<gene>
    <name evidence="1" type="ORF">FC43_GL001702</name>
</gene>
<evidence type="ECO:0000313" key="2">
    <source>
        <dbReference type="Proteomes" id="UP000050816"/>
    </source>
</evidence>
<sequence>MTKMRIDIKAYLDANHLTIYQVAKSSGYGYTTLHKSFNKQQSMATSLNLRDLDALSQAQHQAMWEVLRELEENYLRDDDE</sequence>
<reference evidence="1 2" key="1">
    <citation type="journal article" date="2015" name="Genome Announc.">
        <title>Expanding the biotechnology potential of lactobacilli through comparative genomics of 213 strains and associated genera.</title>
        <authorList>
            <person name="Sun Z."/>
            <person name="Harris H.M."/>
            <person name="McCann A."/>
            <person name="Guo C."/>
            <person name="Argimon S."/>
            <person name="Zhang W."/>
            <person name="Yang X."/>
            <person name="Jeffery I.B."/>
            <person name="Cooney J.C."/>
            <person name="Kagawa T.F."/>
            <person name="Liu W."/>
            <person name="Song Y."/>
            <person name="Salvetti E."/>
            <person name="Wrobel A."/>
            <person name="Rasinkangas P."/>
            <person name="Parkhill J."/>
            <person name="Rea M.C."/>
            <person name="O'Sullivan O."/>
            <person name="Ritari J."/>
            <person name="Douillard F.P."/>
            <person name="Paul Ross R."/>
            <person name="Yang R."/>
            <person name="Briner A.E."/>
            <person name="Felis G.E."/>
            <person name="de Vos W.M."/>
            <person name="Barrangou R."/>
            <person name="Klaenhammer T.R."/>
            <person name="Caufield P.W."/>
            <person name="Cui Y."/>
            <person name="Zhang H."/>
            <person name="O'Toole P.W."/>
        </authorList>
    </citation>
    <scope>NUCLEOTIDE SEQUENCE [LARGE SCALE GENOMIC DNA]</scope>
    <source>
        <strain evidence="1 2">DSM 15946</strain>
    </source>
</reference>
<protein>
    <recommendedName>
        <fullName evidence="3">Transcriptional regulator</fullName>
    </recommendedName>
</protein>
<accession>A0A0R1U8E4</accession>
<dbReference type="AlphaFoldDB" id="A0A0R1U8E4"/>
<organism evidence="1 2">
    <name type="scientific">Limosilactobacillus ingluviei DSM 15946</name>
    <dbReference type="NCBI Taxonomy" id="1423760"/>
    <lineage>
        <taxon>Bacteria</taxon>
        <taxon>Bacillati</taxon>
        <taxon>Bacillota</taxon>
        <taxon>Bacilli</taxon>
        <taxon>Lactobacillales</taxon>
        <taxon>Lactobacillaceae</taxon>
        <taxon>Limosilactobacillus</taxon>
    </lineage>
</organism>
<proteinExistence type="predicted"/>
<evidence type="ECO:0000313" key="1">
    <source>
        <dbReference type="EMBL" id="KRL89597.1"/>
    </source>
</evidence>
<dbReference type="Proteomes" id="UP000050816">
    <property type="component" value="Unassembled WGS sequence"/>
</dbReference>